<dbReference type="AlphaFoldDB" id="A0AAV8WXR9"/>
<comment type="caution">
    <text evidence="1">The sequence shown here is derived from an EMBL/GenBank/DDBJ whole genome shotgun (WGS) entry which is preliminary data.</text>
</comment>
<name>A0AAV8WXR9_9CUCU</name>
<reference evidence="1" key="1">
    <citation type="journal article" date="2023" name="Insect Mol. Biol.">
        <title>Genome sequencing provides insights into the evolution of gene families encoding plant cell wall-degrading enzymes in longhorned beetles.</title>
        <authorList>
            <person name="Shin N.R."/>
            <person name="Okamura Y."/>
            <person name="Kirsch R."/>
            <person name="Pauchet Y."/>
        </authorList>
    </citation>
    <scope>NUCLEOTIDE SEQUENCE</scope>
    <source>
        <strain evidence="1">RBIC_L_NR</strain>
    </source>
</reference>
<organism evidence="1 2">
    <name type="scientific">Rhamnusium bicolor</name>
    <dbReference type="NCBI Taxonomy" id="1586634"/>
    <lineage>
        <taxon>Eukaryota</taxon>
        <taxon>Metazoa</taxon>
        <taxon>Ecdysozoa</taxon>
        <taxon>Arthropoda</taxon>
        <taxon>Hexapoda</taxon>
        <taxon>Insecta</taxon>
        <taxon>Pterygota</taxon>
        <taxon>Neoptera</taxon>
        <taxon>Endopterygota</taxon>
        <taxon>Coleoptera</taxon>
        <taxon>Polyphaga</taxon>
        <taxon>Cucujiformia</taxon>
        <taxon>Chrysomeloidea</taxon>
        <taxon>Cerambycidae</taxon>
        <taxon>Lepturinae</taxon>
        <taxon>Rhagiini</taxon>
        <taxon>Rhamnusium</taxon>
    </lineage>
</organism>
<gene>
    <name evidence="1" type="ORF">NQ314_015565</name>
</gene>
<evidence type="ECO:0000313" key="1">
    <source>
        <dbReference type="EMBL" id="KAJ8931494.1"/>
    </source>
</evidence>
<dbReference type="Proteomes" id="UP001162156">
    <property type="component" value="Unassembled WGS sequence"/>
</dbReference>
<accession>A0AAV8WXR9</accession>
<proteinExistence type="predicted"/>
<sequence length="183" mass="20576">MSVSEPILNRNFGVVPVFGSGDMSKLGTKCYSAQFGDLVGTYGNAILPGYSDYYNTKPYGDEIPLPEKPPASTQRGFYDQEFPLIRFDNDDDKKFDLFCREDTPDSIISSSSPECIQIEPPHKFLGLRLISDDEDEEEEKEVKGRISPVVPVIKPIPIRLKSAGGLYLKDYTDVRKICQLKKK</sequence>
<keyword evidence="2" id="KW-1185">Reference proteome</keyword>
<dbReference type="EMBL" id="JANEYF010004319">
    <property type="protein sequence ID" value="KAJ8931494.1"/>
    <property type="molecule type" value="Genomic_DNA"/>
</dbReference>
<evidence type="ECO:0000313" key="2">
    <source>
        <dbReference type="Proteomes" id="UP001162156"/>
    </source>
</evidence>
<protein>
    <submittedName>
        <fullName evidence="1">Uncharacterized protein</fullName>
    </submittedName>
</protein>